<reference evidence="1" key="1">
    <citation type="journal article" date="2014" name="Front. Microbiol.">
        <title>High frequency of phylogenetically diverse reductive dehalogenase-homologous genes in deep subseafloor sedimentary metagenomes.</title>
        <authorList>
            <person name="Kawai M."/>
            <person name="Futagami T."/>
            <person name="Toyoda A."/>
            <person name="Takaki Y."/>
            <person name="Nishi S."/>
            <person name="Hori S."/>
            <person name="Arai W."/>
            <person name="Tsubouchi T."/>
            <person name="Morono Y."/>
            <person name="Uchiyama I."/>
            <person name="Ito T."/>
            <person name="Fujiyama A."/>
            <person name="Inagaki F."/>
            <person name="Takami H."/>
        </authorList>
    </citation>
    <scope>NUCLEOTIDE SEQUENCE</scope>
    <source>
        <strain evidence="1">Expedition CK06-06</strain>
    </source>
</reference>
<proteinExistence type="predicted"/>
<comment type="caution">
    <text evidence="1">The sequence shown here is derived from an EMBL/GenBank/DDBJ whole genome shotgun (WGS) entry which is preliminary data.</text>
</comment>
<organism evidence="1">
    <name type="scientific">marine sediment metagenome</name>
    <dbReference type="NCBI Taxonomy" id="412755"/>
    <lineage>
        <taxon>unclassified sequences</taxon>
        <taxon>metagenomes</taxon>
        <taxon>ecological metagenomes</taxon>
    </lineage>
</organism>
<sequence length="98" mass="11277">LEANIGEVDPLRHGEKNRVQAIIDRLLLKRKIFFLSELHQLEEILPPGPDPLSSMMEEQVTVDGLAEVVAEEKAENIKWQRCTIQRLGKEKLRKLIHS</sequence>
<feature type="non-terminal residue" evidence="1">
    <location>
        <position position="98"/>
    </location>
</feature>
<evidence type="ECO:0000313" key="1">
    <source>
        <dbReference type="EMBL" id="GAG48779.1"/>
    </source>
</evidence>
<dbReference type="AlphaFoldDB" id="X0XZ65"/>
<protein>
    <submittedName>
        <fullName evidence="1">Uncharacterized protein</fullName>
    </submittedName>
</protein>
<feature type="non-terminal residue" evidence="1">
    <location>
        <position position="1"/>
    </location>
</feature>
<gene>
    <name evidence="1" type="ORF">S01H1_85262</name>
</gene>
<name>X0XZ65_9ZZZZ</name>
<dbReference type="EMBL" id="BARS01058483">
    <property type="protein sequence ID" value="GAG48779.1"/>
    <property type="molecule type" value="Genomic_DNA"/>
</dbReference>
<accession>X0XZ65</accession>